<organism evidence="2 3">
    <name type="scientific">Rhizobium halophytocola</name>
    <dbReference type="NCBI Taxonomy" id="735519"/>
    <lineage>
        <taxon>Bacteria</taxon>
        <taxon>Pseudomonadati</taxon>
        <taxon>Pseudomonadota</taxon>
        <taxon>Alphaproteobacteria</taxon>
        <taxon>Hyphomicrobiales</taxon>
        <taxon>Rhizobiaceae</taxon>
        <taxon>Rhizobium/Agrobacterium group</taxon>
        <taxon>Rhizobium</taxon>
    </lineage>
</organism>
<evidence type="ECO:0008006" key="4">
    <source>
        <dbReference type="Google" id="ProtNLM"/>
    </source>
</evidence>
<keyword evidence="1" id="KW-1133">Transmembrane helix</keyword>
<evidence type="ECO:0000256" key="1">
    <source>
        <dbReference type="SAM" id="Phobius"/>
    </source>
</evidence>
<proteinExistence type="predicted"/>
<dbReference type="RefSeq" id="WP_209946991.1">
    <property type="nucleotide sequence ID" value="NZ_JAGGJU010000010.1"/>
</dbReference>
<sequence>MTSQIRIPLFTRRIPRRPVEIQPMTPLQTLPRSQAAINRRLTYALGAVLAFSLPTAVAHLWASAAWAQEADDVVGLAVQDSAVPFLLTVPGVVTATILAACGLASTIYAFAILLRPRRSGRGEEVRAAIAFALTLPSRNVRPFLHAFNDGDVQALSICWPEWTAFQCRWLMTEPDWTK</sequence>
<name>A0ABS4E2I3_9HYPH</name>
<keyword evidence="3" id="KW-1185">Reference proteome</keyword>
<accession>A0ABS4E2I3</accession>
<evidence type="ECO:0000313" key="2">
    <source>
        <dbReference type="EMBL" id="MBP1852145.1"/>
    </source>
</evidence>
<comment type="caution">
    <text evidence="2">The sequence shown here is derived from an EMBL/GenBank/DDBJ whole genome shotgun (WGS) entry which is preliminary data.</text>
</comment>
<evidence type="ECO:0000313" key="3">
    <source>
        <dbReference type="Proteomes" id="UP000759443"/>
    </source>
</evidence>
<feature type="transmembrane region" description="Helical" evidence="1">
    <location>
        <begin position="82"/>
        <end position="114"/>
    </location>
</feature>
<keyword evidence="1" id="KW-0812">Transmembrane</keyword>
<reference evidence="2 3" key="1">
    <citation type="submission" date="2021-03" db="EMBL/GenBank/DDBJ databases">
        <title>Genomic Encyclopedia of Type Strains, Phase IV (KMG-IV): sequencing the most valuable type-strain genomes for metagenomic binning, comparative biology and taxonomic classification.</title>
        <authorList>
            <person name="Goeker M."/>
        </authorList>
    </citation>
    <scope>NUCLEOTIDE SEQUENCE [LARGE SCALE GENOMIC DNA]</scope>
    <source>
        <strain evidence="2 3">DSM 21600</strain>
    </source>
</reference>
<feature type="transmembrane region" description="Helical" evidence="1">
    <location>
        <begin position="41"/>
        <end position="62"/>
    </location>
</feature>
<dbReference type="Proteomes" id="UP000759443">
    <property type="component" value="Unassembled WGS sequence"/>
</dbReference>
<protein>
    <recommendedName>
        <fullName evidence="4">DUF4328 domain-containing protein</fullName>
    </recommendedName>
</protein>
<gene>
    <name evidence="2" type="ORF">J2Z17_003600</name>
</gene>
<keyword evidence="1" id="KW-0472">Membrane</keyword>
<dbReference type="EMBL" id="JAGGJU010000010">
    <property type="protein sequence ID" value="MBP1852145.1"/>
    <property type="molecule type" value="Genomic_DNA"/>
</dbReference>